<keyword evidence="2" id="KW-1185">Reference proteome</keyword>
<reference evidence="1" key="2">
    <citation type="submission" date="2023-04" db="EMBL/GenBank/DDBJ databases">
        <authorList>
            <person name="Bruccoleri R.E."/>
            <person name="Oakeley E.J."/>
            <person name="Faust A.-M."/>
            <person name="Dessus-Babus S."/>
            <person name="Altorfer M."/>
            <person name="Burckhardt D."/>
            <person name="Oertli M."/>
            <person name="Naumann U."/>
            <person name="Petersen F."/>
            <person name="Wong J."/>
        </authorList>
    </citation>
    <scope>NUCLEOTIDE SEQUENCE</scope>
    <source>
        <strain evidence="1">GSM-AAB239-AS_SAM_17_03QT</strain>
        <tissue evidence="1">Leaf</tissue>
    </source>
</reference>
<reference evidence="1" key="1">
    <citation type="journal article" date="2023" name="GigaByte">
        <title>Genome assembly of the bearded iris, Iris pallida Lam.</title>
        <authorList>
            <person name="Bruccoleri R.E."/>
            <person name="Oakeley E.J."/>
            <person name="Faust A.M.E."/>
            <person name="Altorfer M."/>
            <person name="Dessus-Babus S."/>
            <person name="Burckhardt D."/>
            <person name="Oertli M."/>
            <person name="Naumann U."/>
            <person name="Petersen F."/>
            <person name="Wong J."/>
        </authorList>
    </citation>
    <scope>NUCLEOTIDE SEQUENCE</scope>
    <source>
        <strain evidence="1">GSM-AAB239-AS_SAM_17_03QT</strain>
    </source>
</reference>
<evidence type="ECO:0000313" key="1">
    <source>
        <dbReference type="EMBL" id="KAJ6822792.1"/>
    </source>
</evidence>
<evidence type="ECO:0000313" key="2">
    <source>
        <dbReference type="Proteomes" id="UP001140949"/>
    </source>
</evidence>
<proteinExistence type="predicted"/>
<protein>
    <submittedName>
        <fullName evidence="1">Uncharacterized protein</fullName>
    </submittedName>
</protein>
<dbReference type="Proteomes" id="UP001140949">
    <property type="component" value="Unassembled WGS sequence"/>
</dbReference>
<sequence length="55" mass="6205">MAYVQSETISFGAKMEHKETKKAKLSGDILRHLNQKSSFPDMIFGWSRQDGSEAS</sequence>
<gene>
    <name evidence="1" type="ORF">M6B38_387385</name>
</gene>
<dbReference type="AlphaFoldDB" id="A0AAX6G2N8"/>
<organism evidence="1 2">
    <name type="scientific">Iris pallida</name>
    <name type="common">Sweet iris</name>
    <dbReference type="NCBI Taxonomy" id="29817"/>
    <lineage>
        <taxon>Eukaryota</taxon>
        <taxon>Viridiplantae</taxon>
        <taxon>Streptophyta</taxon>
        <taxon>Embryophyta</taxon>
        <taxon>Tracheophyta</taxon>
        <taxon>Spermatophyta</taxon>
        <taxon>Magnoliopsida</taxon>
        <taxon>Liliopsida</taxon>
        <taxon>Asparagales</taxon>
        <taxon>Iridaceae</taxon>
        <taxon>Iridoideae</taxon>
        <taxon>Irideae</taxon>
        <taxon>Iris</taxon>
    </lineage>
</organism>
<name>A0AAX6G2N8_IRIPA</name>
<comment type="caution">
    <text evidence="1">The sequence shown here is derived from an EMBL/GenBank/DDBJ whole genome shotgun (WGS) entry which is preliminary data.</text>
</comment>
<dbReference type="EMBL" id="JANAVB010023995">
    <property type="protein sequence ID" value="KAJ6822792.1"/>
    <property type="molecule type" value="Genomic_DNA"/>
</dbReference>
<accession>A0AAX6G2N8</accession>